<evidence type="ECO:0000259" key="5">
    <source>
        <dbReference type="SMART" id="SM00646"/>
    </source>
</evidence>
<feature type="domain" description="MurNAc-LAA" evidence="5">
    <location>
        <begin position="248"/>
        <end position="402"/>
    </location>
</feature>
<dbReference type="EC" id="3.5.1.28" evidence="2"/>
<keyword evidence="4" id="KW-0732">Signal</keyword>
<feature type="signal peptide" evidence="4">
    <location>
        <begin position="1"/>
        <end position="26"/>
    </location>
</feature>
<dbReference type="PANTHER" id="PTHR30404:SF0">
    <property type="entry name" value="N-ACETYLMURAMOYL-L-ALANINE AMIDASE AMIC"/>
    <property type="match status" value="1"/>
</dbReference>
<keyword evidence="3" id="KW-0378">Hydrolase</keyword>
<feature type="chain" id="PRO_5042090773" description="N-acetylmuramoyl-L-alanine amidase" evidence="4">
    <location>
        <begin position="27"/>
        <end position="423"/>
    </location>
</feature>
<dbReference type="CDD" id="cd02696">
    <property type="entry name" value="MurNAc-LAA"/>
    <property type="match status" value="1"/>
</dbReference>
<name>A0AAE2ZT23_9HYPH</name>
<dbReference type="SMART" id="SM00646">
    <property type="entry name" value="Ami_3"/>
    <property type="match status" value="1"/>
</dbReference>
<dbReference type="SUPFAM" id="SSF53187">
    <property type="entry name" value="Zn-dependent exopeptidases"/>
    <property type="match status" value="1"/>
</dbReference>
<dbReference type="InterPro" id="IPR021731">
    <property type="entry name" value="AMIN_dom"/>
</dbReference>
<evidence type="ECO:0000313" key="6">
    <source>
        <dbReference type="EMBL" id="MBW8640335.1"/>
    </source>
</evidence>
<dbReference type="InterPro" id="IPR002508">
    <property type="entry name" value="MurNAc-LAA_cat"/>
</dbReference>
<evidence type="ECO:0000256" key="2">
    <source>
        <dbReference type="ARBA" id="ARBA00011901"/>
    </source>
</evidence>
<proteinExistence type="predicted"/>
<dbReference type="Gene3D" id="3.40.630.40">
    <property type="entry name" value="Zn-dependent exopeptidases"/>
    <property type="match status" value="1"/>
</dbReference>
<dbReference type="PANTHER" id="PTHR30404">
    <property type="entry name" value="N-ACETYLMURAMOYL-L-ALANINE AMIDASE"/>
    <property type="match status" value="1"/>
</dbReference>
<dbReference type="Pfam" id="PF01520">
    <property type="entry name" value="Amidase_3"/>
    <property type="match status" value="1"/>
</dbReference>
<dbReference type="AlphaFoldDB" id="A0AAE2ZT23"/>
<keyword evidence="7" id="KW-1185">Reference proteome</keyword>
<dbReference type="GO" id="GO:0030288">
    <property type="term" value="C:outer membrane-bounded periplasmic space"/>
    <property type="evidence" value="ECO:0007669"/>
    <property type="project" value="TreeGrafter"/>
</dbReference>
<dbReference type="EMBL" id="JAICBX010000006">
    <property type="protein sequence ID" value="MBW8640335.1"/>
    <property type="molecule type" value="Genomic_DNA"/>
</dbReference>
<dbReference type="Gene3D" id="2.60.40.3500">
    <property type="match status" value="1"/>
</dbReference>
<reference evidence="6" key="1">
    <citation type="submission" date="2021-08" db="EMBL/GenBank/DDBJ databases">
        <title>Hoeflea bacterium WL0058 sp. nov., isolated from the sediment.</title>
        <authorList>
            <person name="Wang L."/>
            <person name="Zhang D."/>
        </authorList>
    </citation>
    <scope>NUCLEOTIDE SEQUENCE</scope>
    <source>
        <strain evidence="6">WL0058</strain>
    </source>
</reference>
<dbReference type="GO" id="GO:0008745">
    <property type="term" value="F:N-acetylmuramoyl-L-alanine amidase activity"/>
    <property type="evidence" value="ECO:0007669"/>
    <property type="project" value="UniProtKB-EC"/>
</dbReference>
<dbReference type="Pfam" id="PF11741">
    <property type="entry name" value="AMIN"/>
    <property type="match status" value="1"/>
</dbReference>
<sequence length="423" mass="46725">MLTDALHHKFVILMLTLLAVAMTTEAALTTPSSATDAAGDTQFAFEIRIAGDATRTRIVLEFEDKPEFSYHYLDAPHRVVVDFPETVFGFSGKEAEPRGLLTDVRYGAMAPGRSRMVVSASGPVQVAESLVLEDDEADSYRLVLDMESISHDEFAALLSKQQWYSEEQGESKEPAPGAAADPAHKFTVVIDPGHGGIDSGTRGRNGLEEKEVTLNLGTALKDLLADNSAVEVFMTRTDDRFVSLGDRVRYAREQGADLFVSLHADSIRLRKIRGATVYTLSEKASDDYARDLAQRENKSDAIAGLSFEDEPERVADILIDLMRRETKLFSVRFADSVIENLDGKVELINNPHRYAGFRVLRAPDVPSILVEIGYLSNAEDEKLLQDENWLAEMADLLAKAVDDFRVLVRGDGEGPEEVNLSRD</sequence>
<evidence type="ECO:0000256" key="1">
    <source>
        <dbReference type="ARBA" id="ARBA00001561"/>
    </source>
</evidence>
<organism evidence="6 7">
    <name type="scientific">Flavimaribacter sediminis</name>
    <dbReference type="NCBI Taxonomy" id="2865987"/>
    <lineage>
        <taxon>Bacteria</taxon>
        <taxon>Pseudomonadati</taxon>
        <taxon>Pseudomonadota</taxon>
        <taxon>Alphaproteobacteria</taxon>
        <taxon>Hyphomicrobiales</taxon>
        <taxon>Rhizobiaceae</taxon>
        <taxon>Flavimaribacter</taxon>
    </lineage>
</organism>
<dbReference type="InterPro" id="IPR050695">
    <property type="entry name" value="N-acetylmuramoyl_amidase_3"/>
</dbReference>
<protein>
    <recommendedName>
        <fullName evidence="2">N-acetylmuramoyl-L-alanine amidase</fullName>
        <ecNumber evidence="2">3.5.1.28</ecNumber>
    </recommendedName>
</protein>
<evidence type="ECO:0000313" key="7">
    <source>
        <dbReference type="Proteomes" id="UP001196509"/>
    </source>
</evidence>
<comment type="catalytic activity">
    <reaction evidence="1">
        <text>Hydrolyzes the link between N-acetylmuramoyl residues and L-amino acid residues in certain cell-wall glycopeptides.</text>
        <dbReference type="EC" id="3.5.1.28"/>
    </reaction>
</comment>
<comment type="caution">
    <text evidence="6">The sequence shown here is derived from an EMBL/GenBank/DDBJ whole genome shotgun (WGS) entry which is preliminary data.</text>
</comment>
<dbReference type="Proteomes" id="UP001196509">
    <property type="component" value="Unassembled WGS sequence"/>
</dbReference>
<accession>A0AAE2ZT23</accession>
<gene>
    <name evidence="6" type="ORF">K1W69_24300</name>
</gene>
<dbReference type="GO" id="GO:0009253">
    <property type="term" value="P:peptidoglycan catabolic process"/>
    <property type="evidence" value="ECO:0007669"/>
    <property type="project" value="InterPro"/>
</dbReference>
<evidence type="ECO:0000256" key="4">
    <source>
        <dbReference type="SAM" id="SignalP"/>
    </source>
</evidence>
<evidence type="ECO:0000256" key="3">
    <source>
        <dbReference type="ARBA" id="ARBA00022801"/>
    </source>
</evidence>